<dbReference type="AlphaFoldDB" id="A0A5C3KFH9"/>
<accession>A0A5C3KFH9</accession>
<dbReference type="OrthoDB" id="2884438at2759"/>
<evidence type="ECO:0000313" key="1">
    <source>
        <dbReference type="EMBL" id="TFK18732.1"/>
    </source>
</evidence>
<dbReference type="Proteomes" id="UP000307440">
    <property type="component" value="Unassembled WGS sequence"/>
</dbReference>
<protein>
    <submittedName>
        <fullName evidence="1">Uncharacterized protein</fullName>
    </submittedName>
</protein>
<reference evidence="1 2" key="1">
    <citation type="journal article" date="2019" name="Nat. Ecol. Evol.">
        <title>Megaphylogeny resolves global patterns of mushroom evolution.</title>
        <authorList>
            <person name="Varga T."/>
            <person name="Krizsan K."/>
            <person name="Foldi C."/>
            <person name="Dima B."/>
            <person name="Sanchez-Garcia M."/>
            <person name="Sanchez-Ramirez S."/>
            <person name="Szollosi G.J."/>
            <person name="Szarkandi J.G."/>
            <person name="Papp V."/>
            <person name="Albert L."/>
            <person name="Andreopoulos W."/>
            <person name="Angelini C."/>
            <person name="Antonin V."/>
            <person name="Barry K.W."/>
            <person name="Bougher N.L."/>
            <person name="Buchanan P."/>
            <person name="Buyck B."/>
            <person name="Bense V."/>
            <person name="Catcheside P."/>
            <person name="Chovatia M."/>
            <person name="Cooper J."/>
            <person name="Damon W."/>
            <person name="Desjardin D."/>
            <person name="Finy P."/>
            <person name="Geml J."/>
            <person name="Haridas S."/>
            <person name="Hughes K."/>
            <person name="Justo A."/>
            <person name="Karasinski D."/>
            <person name="Kautmanova I."/>
            <person name="Kiss B."/>
            <person name="Kocsube S."/>
            <person name="Kotiranta H."/>
            <person name="LaButti K.M."/>
            <person name="Lechner B.E."/>
            <person name="Liimatainen K."/>
            <person name="Lipzen A."/>
            <person name="Lukacs Z."/>
            <person name="Mihaltcheva S."/>
            <person name="Morgado L.N."/>
            <person name="Niskanen T."/>
            <person name="Noordeloos M.E."/>
            <person name="Ohm R.A."/>
            <person name="Ortiz-Santana B."/>
            <person name="Ovrebo C."/>
            <person name="Racz N."/>
            <person name="Riley R."/>
            <person name="Savchenko A."/>
            <person name="Shiryaev A."/>
            <person name="Soop K."/>
            <person name="Spirin V."/>
            <person name="Szebenyi C."/>
            <person name="Tomsovsky M."/>
            <person name="Tulloss R.E."/>
            <person name="Uehling J."/>
            <person name="Grigoriev I.V."/>
            <person name="Vagvolgyi C."/>
            <person name="Papp T."/>
            <person name="Martin F.M."/>
            <person name="Miettinen O."/>
            <person name="Hibbett D.S."/>
            <person name="Nagy L.G."/>
        </authorList>
    </citation>
    <scope>NUCLEOTIDE SEQUENCE [LARGE SCALE GENOMIC DNA]</scope>
    <source>
        <strain evidence="1 2">CBS 121175</strain>
    </source>
</reference>
<name>A0A5C3KFH9_COPMA</name>
<evidence type="ECO:0000313" key="2">
    <source>
        <dbReference type="Proteomes" id="UP000307440"/>
    </source>
</evidence>
<proteinExistence type="predicted"/>
<organism evidence="1 2">
    <name type="scientific">Coprinopsis marcescibilis</name>
    <name type="common">Agaric fungus</name>
    <name type="synonym">Psathyrella marcescibilis</name>
    <dbReference type="NCBI Taxonomy" id="230819"/>
    <lineage>
        <taxon>Eukaryota</taxon>
        <taxon>Fungi</taxon>
        <taxon>Dikarya</taxon>
        <taxon>Basidiomycota</taxon>
        <taxon>Agaricomycotina</taxon>
        <taxon>Agaricomycetes</taxon>
        <taxon>Agaricomycetidae</taxon>
        <taxon>Agaricales</taxon>
        <taxon>Agaricineae</taxon>
        <taxon>Psathyrellaceae</taxon>
        <taxon>Coprinopsis</taxon>
    </lineage>
</organism>
<keyword evidence="2" id="KW-1185">Reference proteome</keyword>
<dbReference type="EMBL" id="ML210381">
    <property type="protein sequence ID" value="TFK18732.1"/>
    <property type="molecule type" value="Genomic_DNA"/>
</dbReference>
<gene>
    <name evidence="1" type="ORF">FA15DRAFT_728907</name>
</gene>
<sequence>MQSFINSALHLSNNEEDTPSQLSDRPPILIFEIADPFDQSTPPISPSPIVTVPVLSQGQVEYDLKGIIYSGGYHFNARIITGQDSIWTYDGQKHGGQLQREPFTSTEELLALDGKRANAFLYTLRPNQDIALQDQEAHTSQQHHRPRYPCGATASDAIPSIGRLQATHHVRLQMNDITQ</sequence>